<keyword evidence="8" id="KW-1185">Reference proteome</keyword>
<keyword evidence="5" id="KW-0560">Oxidoreductase</keyword>
<dbReference type="OMA" id="WISQVES"/>
<evidence type="ECO:0000256" key="2">
    <source>
        <dbReference type="ARBA" id="ARBA00007581"/>
    </source>
</evidence>
<comment type="cofactor">
    <cofactor evidence="1">
        <name>Zn(2+)</name>
        <dbReference type="ChEBI" id="CHEBI:29105"/>
    </cofactor>
</comment>
<dbReference type="eggNOG" id="ENOG502QS66">
    <property type="taxonomic scope" value="Eukaryota"/>
</dbReference>
<dbReference type="VEuPathDB" id="FungiDB:KRP22_6115"/>
<dbReference type="InParanoid" id="H3GG51"/>
<name>H3GG51_PHYRM</name>
<proteinExistence type="inferred from homology"/>
<evidence type="ECO:0000259" key="6">
    <source>
        <dbReference type="Pfam" id="PF02900"/>
    </source>
</evidence>
<evidence type="ECO:0000313" key="7">
    <source>
        <dbReference type="EnsemblProtists" id="Phyra74765"/>
    </source>
</evidence>
<dbReference type="Pfam" id="PF02900">
    <property type="entry name" value="LigB"/>
    <property type="match status" value="1"/>
</dbReference>
<dbReference type="EnsemblProtists" id="Phyra74765">
    <property type="protein sequence ID" value="Phyra74765"/>
    <property type="gene ID" value="Phyra74765"/>
</dbReference>
<dbReference type="EMBL" id="DS566006">
    <property type="status" value="NOT_ANNOTATED_CDS"/>
    <property type="molecule type" value="Genomic_DNA"/>
</dbReference>
<evidence type="ECO:0000256" key="4">
    <source>
        <dbReference type="ARBA" id="ARBA00022833"/>
    </source>
</evidence>
<sequence length="342" mass="37662">MPPFRHPTVAVSHGPGPLWLLSSDFNNVKRDSAAAVELLSGLFEKLYPKGENLPKRILFVSAHFESDSSGFEISNATKPDMIYDYYGFPDEAYEVVYPAKGDPAFAQKVKDQLEKNDIKAKLVNRGFDHGVFVPLRFIRPQADIPIVTMSINSYLDNQTHFGLGQALAPFRDEDTLIICSGQSTHNLRGLRSSSSALVEGARTFQSWLDSTMASESKLILSERTKQITNWRDAPGVRFAHPTPDHFMPFVVAAGAGMDEKEPGAKGLFGGWAIGHMSFANYLKALSPFKIVLQPGFVKTDLNHGHGAVEPEDSIAGMTKVLSGVALQDTAKFYDFQGPELPW</sequence>
<dbReference type="InterPro" id="IPR014436">
    <property type="entry name" value="Extradiol_dOase_DODA"/>
</dbReference>
<reference evidence="8" key="1">
    <citation type="journal article" date="2006" name="Science">
        <title>Phytophthora genome sequences uncover evolutionary origins and mechanisms of pathogenesis.</title>
        <authorList>
            <person name="Tyler B.M."/>
            <person name="Tripathy S."/>
            <person name="Zhang X."/>
            <person name="Dehal P."/>
            <person name="Jiang R.H."/>
            <person name="Aerts A."/>
            <person name="Arredondo F.D."/>
            <person name="Baxter L."/>
            <person name="Bensasson D."/>
            <person name="Beynon J.L."/>
            <person name="Chapman J."/>
            <person name="Damasceno C.M."/>
            <person name="Dorrance A.E."/>
            <person name="Dou D."/>
            <person name="Dickerman A.W."/>
            <person name="Dubchak I.L."/>
            <person name="Garbelotto M."/>
            <person name="Gijzen M."/>
            <person name="Gordon S.G."/>
            <person name="Govers F."/>
            <person name="Grunwald N.J."/>
            <person name="Huang W."/>
            <person name="Ivors K.L."/>
            <person name="Jones R.W."/>
            <person name="Kamoun S."/>
            <person name="Krampis K."/>
            <person name="Lamour K.H."/>
            <person name="Lee M.K."/>
            <person name="McDonald W.H."/>
            <person name="Medina M."/>
            <person name="Meijer H.J."/>
            <person name="Nordberg E.K."/>
            <person name="Maclean D.J."/>
            <person name="Ospina-Giraldo M.D."/>
            <person name="Morris P.F."/>
            <person name="Phuntumart V."/>
            <person name="Putnam N.H."/>
            <person name="Rash S."/>
            <person name="Rose J.K."/>
            <person name="Sakihama Y."/>
            <person name="Salamov A.A."/>
            <person name="Savidor A."/>
            <person name="Scheuring C.F."/>
            <person name="Smith B.M."/>
            <person name="Sobral B.W."/>
            <person name="Terry A."/>
            <person name="Torto-Alalibo T.A."/>
            <person name="Win J."/>
            <person name="Xu Z."/>
            <person name="Zhang H."/>
            <person name="Grigoriev I.V."/>
            <person name="Rokhsar D.S."/>
            <person name="Boore J.L."/>
        </authorList>
    </citation>
    <scope>NUCLEOTIDE SEQUENCE [LARGE SCALE GENOMIC DNA]</scope>
    <source>
        <strain evidence="8">Pr102</strain>
    </source>
</reference>
<dbReference type="Gene3D" id="3.40.50.720">
    <property type="entry name" value="NAD(P)-binding Rossmann-like Domain"/>
    <property type="match status" value="1"/>
</dbReference>
<dbReference type="GO" id="GO:0016702">
    <property type="term" value="F:oxidoreductase activity, acting on single donors with incorporation of molecular oxygen, incorporation of two atoms of oxygen"/>
    <property type="evidence" value="ECO:0007669"/>
    <property type="project" value="UniProtKB-ARBA"/>
</dbReference>
<dbReference type="CDD" id="cd07363">
    <property type="entry name" value="45_DOPA_Dioxygenase"/>
    <property type="match status" value="1"/>
</dbReference>
<keyword evidence="4" id="KW-0862">Zinc</keyword>
<accession>H3GG51</accession>
<organism evidence="7 8">
    <name type="scientific">Phytophthora ramorum</name>
    <name type="common">Sudden oak death agent</name>
    <dbReference type="NCBI Taxonomy" id="164328"/>
    <lineage>
        <taxon>Eukaryota</taxon>
        <taxon>Sar</taxon>
        <taxon>Stramenopiles</taxon>
        <taxon>Oomycota</taxon>
        <taxon>Peronosporomycetes</taxon>
        <taxon>Peronosporales</taxon>
        <taxon>Peronosporaceae</taxon>
        <taxon>Phytophthora</taxon>
    </lineage>
</organism>
<dbReference type="VEuPathDB" id="FungiDB:KRP23_960"/>
<dbReference type="GO" id="GO:0008270">
    <property type="term" value="F:zinc ion binding"/>
    <property type="evidence" value="ECO:0007669"/>
    <property type="project" value="InterPro"/>
</dbReference>
<protein>
    <recommendedName>
        <fullName evidence="6">Extradiol ring-cleavage dioxygenase class III enzyme subunit B domain-containing protein</fullName>
    </recommendedName>
</protein>
<evidence type="ECO:0000256" key="5">
    <source>
        <dbReference type="ARBA" id="ARBA00023002"/>
    </source>
</evidence>
<dbReference type="PANTHER" id="PTHR30096">
    <property type="entry name" value="4,5-DOPA DIOXYGENASE EXTRADIOL-LIKE PROTEIN"/>
    <property type="match status" value="1"/>
</dbReference>
<keyword evidence="3" id="KW-0479">Metal-binding</keyword>
<dbReference type="HOGENOM" id="CLU_046582_0_1_1"/>
<dbReference type="GO" id="GO:0008198">
    <property type="term" value="F:ferrous iron binding"/>
    <property type="evidence" value="ECO:0007669"/>
    <property type="project" value="InterPro"/>
</dbReference>
<dbReference type="SUPFAM" id="SSF53213">
    <property type="entry name" value="LigB-like"/>
    <property type="match status" value="1"/>
</dbReference>
<dbReference type="InterPro" id="IPR036291">
    <property type="entry name" value="NAD(P)-bd_dom_sf"/>
</dbReference>
<dbReference type="SUPFAM" id="SSF51735">
    <property type="entry name" value="NAD(P)-binding Rossmann-fold domains"/>
    <property type="match status" value="1"/>
</dbReference>
<evidence type="ECO:0000256" key="3">
    <source>
        <dbReference type="ARBA" id="ARBA00022723"/>
    </source>
</evidence>
<dbReference type="STRING" id="164328.H3GG51"/>
<dbReference type="InterPro" id="IPR004183">
    <property type="entry name" value="Xdiol_dOase_suB"/>
</dbReference>
<evidence type="ECO:0000256" key="1">
    <source>
        <dbReference type="ARBA" id="ARBA00001947"/>
    </source>
</evidence>
<reference evidence="7" key="2">
    <citation type="submission" date="2015-06" db="UniProtKB">
        <authorList>
            <consortium name="EnsemblProtists"/>
        </authorList>
    </citation>
    <scope>IDENTIFICATION</scope>
    <source>
        <strain evidence="7">Pr102</strain>
    </source>
</reference>
<comment type="similarity">
    <text evidence="2">Belongs to the DODA-type extradiol aromatic ring-opening dioxygenase family.</text>
</comment>
<dbReference type="PANTHER" id="PTHR30096:SF0">
    <property type="entry name" value="4,5-DOPA DIOXYGENASE EXTRADIOL-LIKE PROTEIN"/>
    <property type="match status" value="1"/>
</dbReference>
<dbReference type="Proteomes" id="UP000005238">
    <property type="component" value="Unassembled WGS sequence"/>
</dbReference>
<feature type="domain" description="Extradiol ring-cleavage dioxygenase class III enzyme subunit B" evidence="6">
    <location>
        <begin position="51"/>
        <end position="259"/>
    </location>
</feature>
<dbReference type="AlphaFoldDB" id="H3GG51"/>
<evidence type="ECO:0000313" key="8">
    <source>
        <dbReference type="Proteomes" id="UP000005238"/>
    </source>
</evidence>
<dbReference type="Gene3D" id="3.40.830.10">
    <property type="entry name" value="LigB-like"/>
    <property type="match status" value="1"/>
</dbReference>